<evidence type="ECO:0000256" key="1">
    <source>
        <dbReference type="ARBA" id="ARBA00022603"/>
    </source>
</evidence>
<dbReference type="Proteomes" id="UP000634134">
    <property type="component" value="Unassembled WGS sequence"/>
</dbReference>
<reference evidence="5" key="1">
    <citation type="submission" date="2023-07" db="EMBL/GenBank/DDBJ databases">
        <title>Dyadobacter sp. nov 'subterranea' isolated from contaminted grondwater.</title>
        <authorList>
            <person name="Szabo I."/>
            <person name="Al-Omari J."/>
            <person name="Szerdahelyi S.G."/>
            <person name="Rado J."/>
        </authorList>
    </citation>
    <scope>NUCLEOTIDE SEQUENCE [LARGE SCALE GENOMIC DNA]</scope>
    <source>
        <strain evidence="5">UP-52</strain>
    </source>
</reference>
<protein>
    <submittedName>
        <fullName evidence="4">Methyltransferase domain-containing protein</fullName>
    </submittedName>
</protein>
<evidence type="ECO:0000256" key="2">
    <source>
        <dbReference type="ARBA" id="ARBA00022679"/>
    </source>
</evidence>
<name>A0ABR9WKS1_9BACT</name>
<sequence length="202" mass="23587">MEKPTKSLDAEFFNEMYQRNEDPWDFENSPYEREKYEATLRAIPNPVYDNAFEIGCSNGVLSEKLARRCKHLLAVDASEIATENARKRLVDFQSVEVREMIVPNNFPNENFDLILFSEVGYFLSREDLAITKDKMINALLPKGHLLMVHWTPIVEEFPLTGDEVHELFIESAGNEKSDPLIHLYGRREDQYRLDLFEKKPEL</sequence>
<dbReference type="InterPro" id="IPR029063">
    <property type="entry name" value="SAM-dependent_MTases_sf"/>
</dbReference>
<dbReference type="GO" id="GO:0032259">
    <property type="term" value="P:methylation"/>
    <property type="evidence" value="ECO:0007669"/>
    <property type="project" value="UniProtKB-KW"/>
</dbReference>
<gene>
    <name evidence="4" type="ORF">IEE83_24005</name>
</gene>
<proteinExistence type="predicted"/>
<keyword evidence="2" id="KW-0808">Transferase</keyword>
<dbReference type="InterPro" id="IPR008715">
    <property type="entry name" value="SAM-MeTfrase_NodS-like"/>
</dbReference>
<keyword evidence="1 4" id="KW-0489">Methyltransferase</keyword>
<dbReference type="EMBL" id="JACYGY010000001">
    <property type="protein sequence ID" value="MBE9464961.1"/>
    <property type="molecule type" value="Genomic_DNA"/>
</dbReference>
<evidence type="ECO:0000313" key="5">
    <source>
        <dbReference type="Proteomes" id="UP000634134"/>
    </source>
</evidence>
<dbReference type="Pfam" id="PF05401">
    <property type="entry name" value="NodS"/>
    <property type="match status" value="1"/>
</dbReference>
<dbReference type="Gene3D" id="3.40.50.150">
    <property type="entry name" value="Vaccinia Virus protein VP39"/>
    <property type="match status" value="1"/>
</dbReference>
<keyword evidence="5" id="KW-1185">Reference proteome</keyword>
<dbReference type="SUPFAM" id="SSF53335">
    <property type="entry name" value="S-adenosyl-L-methionine-dependent methyltransferases"/>
    <property type="match status" value="1"/>
</dbReference>
<dbReference type="RefSeq" id="WP_194122982.1">
    <property type="nucleotide sequence ID" value="NZ_JACYGY010000001.1"/>
</dbReference>
<dbReference type="GO" id="GO:0008168">
    <property type="term" value="F:methyltransferase activity"/>
    <property type="evidence" value="ECO:0007669"/>
    <property type="project" value="UniProtKB-KW"/>
</dbReference>
<comment type="caution">
    <text evidence="4">The sequence shown here is derived from an EMBL/GenBank/DDBJ whole genome shotgun (WGS) entry which is preliminary data.</text>
</comment>
<accession>A0ABR9WKS1</accession>
<evidence type="ECO:0000313" key="4">
    <source>
        <dbReference type="EMBL" id="MBE9464961.1"/>
    </source>
</evidence>
<dbReference type="PANTHER" id="PTHR43464:SF19">
    <property type="entry name" value="UBIQUINONE BIOSYNTHESIS O-METHYLTRANSFERASE, MITOCHONDRIAL"/>
    <property type="match status" value="1"/>
</dbReference>
<keyword evidence="3" id="KW-0949">S-adenosyl-L-methionine</keyword>
<dbReference type="PANTHER" id="PTHR43464">
    <property type="entry name" value="METHYLTRANSFERASE"/>
    <property type="match status" value="1"/>
</dbReference>
<organism evidence="4 5">
    <name type="scientific">Dyadobacter subterraneus</name>
    <dbReference type="NCBI Taxonomy" id="2773304"/>
    <lineage>
        <taxon>Bacteria</taxon>
        <taxon>Pseudomonadati</taxon>
        <taxon>Bacteroidota</taxon>
        <taxon>Cytophagia</taxon>
        <taxon>Cytophagales</taxon>
        <taxon>Spirosomataceae</taxon>
        <taxon>Dyadobacter</taxon>
    </lineage>
</organism>
<dbReference type="CDD" id="cd02440">
    <property type="entry name" value="AdoMet_MTases"/>
    <property type="match status" value="1"/>
</dbReference>
<evidence type="ECO:0000256" key="3">
    <source>
        <dbReference type="ARBA" id="ARBA00022691"/>
    </source>
</evidence>